<dbReference type="PANTHER" id="PTHR12121">
    <property type="entry name" value="CARBON CATABOLITE REPRESSOR PROTEIN 4"/>
    <property type="match status" value="1"/>
</dbReference>
<feature type="domain" description="Endonuclease/exonuclease/phosphatase" evidence="2">
    <location>
        <begin position="31"/>
        <end position="274"/>
    </location>
</feature>
<sequence>MKKRLLQVLLSLLFLGSSGLSSVSAQTIRMASYNIRYDNPGDSGNLWKDRSPYLVALVRYHDFDLFGTQEGLEHQLQLMQDSLRDYDRFGAGRDDGRQAGEHSAIFYKRSVFELLRSGNFWLSATPDTPSMGWDAKCCKRICSWVELRHRKSGKRFFCFNAHFDHEGVVAREESSKLILQRIRSIAGDAAVIFCGDLNGSRSSGWYQTVIRSGWLRDSYSDVQFPYANNTSFNGWGRALKGNEVIDHIFVNNAFRAVQWGILTDTYFGKFPSDHFPVLALLQFR</sequence>
<keyword evidence="4" id="KW-1185">Reference proteome</keyword>
<dbReference type="InterPro" id="IPR005135">
    <property type="entry name" value="Endo/exonuclease/phosphatase"/>
</dbReference>
<organism evidence="3 4">
    <name type="scientific">Flavihumibacter petaseus NBRC 106054</name>
    <dbReference type="NCBI Taxonomy" id="1220578"/>
    <lineage>
        <taxon>Bacteria</taxon>
        <taxon>Pseudomonadati</taxon>
        <taxon>Bacteroidota</taxon>
        <taxon>Chitinophagia</taxon>
        <taxon>Chitinophagales</taxon>
        <taxon>Chitinophagaceae</taxon>
        <taxon>Flavihumibacter</taxon>
    </lineage>
</organism>
<feature type="signal peptide" evidence="1">
    <location>
        <begin position="1"/>
        <end position="25"/>
    </location>
</feature>
<evidence type="ECO:0000313" key="4">
    <source>
        <dbReference type="Proteomes" id="UP000033121"/>
    </source>
</evidence>
<comment type="caution">
    <text evidence="3">The sequence shown here is derived from an EMBL/GenBank/DDBJ whole genome shotgun (WGS) entry which is preliminary data.</text>
</comment>
<feature type="chain" id="PRO_5002430029" description="Endonuclease/exonuclease/phosphatase domain-containing protein" evidence="1">
    <location>
        <begin position="26"/>
        <end position="284"/>
    </location>
</feature>
<evidence type="ECO:0000259" key="2">
    <source>
        <dbReference type="Pfam" id="PF03372"/>
    </source>
</evidence>
<dbReference type="GO" id="GO:0000175">
    <property type="term" value="F:3'-5'-RNA exonuclease activity"/>
    <property type="evidence" value="ECO:0007669"/>
    <property type="project" value="TreeGrafter"/>
</dbReference>
<keyword evidence="1" id="KW-0732">Signal</keyword>
<proteinExistence type="predicted"/>
<dbReference type="CDD" id="cd09083">
    <property type="entry name" value="EEP-1"/>
    <property type="match status" value="1"/>
</dbReference>
<dbReference type="Pfam" id="PF03372">
    <property type="entry name" value="Exo_endo_phos"/>
    <property type="match status" value="1"/>
</dbReference>
<evidence type="ECO:0000313" key="3">
    <source>
        <dbReference type="EMBL" id="GAO44878.1"/>
    </source>
</evidence>
<dbReference type="EMBL" id="BBWV01000004">
    <property type="protein sequence ID" value="GAO44878.1"/>
    <property type="molecule type" value="Genomic_DNA"/>
</dbReference>
<dbReference type="Proteomes" id="UP000033121">
    <property type="component" value="Unassembled WGS sequence"/>
</dbReference>
<evidence type="ECO:0000256" key="1">
    <source>
        <dbReference type="SAM" id="SignalP"/>
    </source>
</evidence>
<protein>
    <recommendedName>
        <fullName evidence="2">Endonuclease/exonuclease/phosphatase domain-containing protein</fullName>
    </recommendedName>
</protein>
<dbReference type="PANTHER" id="PTHR12121:SF36">
    <property type="entry name" value="ENDONUCLEASE_EXONUCLEASE_PHOSPHATASE DOMAIN-CONTAINING PROTEIN"/>
    <property type="match status" value="1"/>
</dbReference>
<dbReference type="InterPro" id="IPR050410">
    <property type="entry name" value="CCR4/nocturin_mRNA_transcr"/>
</dbReference>
<dbReference type="STRING" id="1220578.FPE01S_04_01210"/>
<dbReference type="SUPFAM" id="SSF56219">
    <property type="entry name" value="DNase I-like"/>
    <property type="match status" value="1"/>
</dbReference>
<reference evidence="3 4" key="1">
    <citation type="submission" date="2015-04" db="EMBL/GenBank/DDBJ databases">
        <title>Whole genome shotgun sequence of Flavihumibacter petaseus NBRC 106054.</title>
        <authorList>
            <person name="Miyazawa S."/>
            <person name="Hosoyama A."/>
            <person name="Hashimoto M."/>
            <person name="Noguchi M."/>
            <person name="Tsuchikane K."/>
            <person name="Ohji S."/>
            <person name="Yamazoe A."/>
            <person name="Ichikawa N."/>
            <person name="Kimura A."/>
            <person name="Fujita N."/>
        </authorList>
    </citation>
    <scope>NUCLEOTIDE SEQUENCE [LARGE SCALE GENOMIC DNA]</scope>
    <source>
        <strain evidence="3 4">NBRC 106054</strain>
    </source>
</reference>
<dbReference type="RefSeq" id="WP_046370873.1">
    <property type="nucleotide sequence ID" value="NZ_BBWV01000004.1"/>
</dbReference>
<accession>A0A0E9N512</accession>
<gene>
    <name evidence="3" type="ORF">FPE01S_04_01210</name>
</gene>
<dbReference type="InterPro" id="IPR036691">
    <property type="entry name" value="Endo/exonu/phosph_ase_sf"/>
</dbReference>
<dbReference type="AlphaFoldDB" id="A0A0E9N512"/>
<dbReference type="OrthoDB" id="9793162at2"/>
<name>A0A0E9N512_9BACT</name>
<dbReference type="Gene3D" id="3.60.10.10">
    <property type="entry name" value="Endonuclease/exonuclease/phosphatase"/>
    <property type="match status" value="1"/>
</dbReference>